<proteinExistence type="predicted"/>
<comment type="caution">
    <text evidence="3">The sequence shown here is derived from an EMBL/GenBank/DDBJ whole genome shotgun (WGS) entry which is preliminary data.</text>
</comment>
<evidence type="ECO:0000313" key="4">
    <source>
        <dbReference type="Proteomes" id="UP001271249"/>
    </source>
</evidence>
<feature type="transmembrane region" description="Helical" evidence="2">
    <location>
        <begin position="42"/>
        <end position="64"/>
    </location>
</feature>
<keyword evidence="2" id="KW-1133">Transmembrane helix</keyword>
<dbReference type="RefSeq" id="WP_320226473.1">
    <property type="nucleotide sequence ID" value="NZ_JAVIJB010000008.1"/>
</dbReference>
<name>A0ABU4YZW5_9HYPH</name>
<organism evidence="3 4">
    <name type="scientific">Mesorhizobium captivum</name>
    <dbReference type="NCBI Taxonomy" id="3072319"/>
    <lineage>
        <taxon>Bacteria</taxon>
        <taxon>Pseudomonadati</taxon>
        <taxon>Pseudomonadota</taxon>
        <taxon>Alphaproteobacteria</taxon>
        <taxon>Hyphomicrobiales</taxon>
        <taxon>Phyllobacteriaceae</taxon>
        <taxon>Mesorhizobium</taxon>
    </lineage>
</organism>
<protein>
    <submittedName>
        <fullName evidence="3">Uncharacterized protein</fullName>
    </submittedName>
</protein>
<evidence type="ECO:0000256" key="1">
    <source>
        <dbReference type="SAM" id="MobiDB-lite"/>
    </source>
</evidence>
<feature type="transmembrane region" description="Helical" evidence="2">
    <location>
        <begin position="71"/>
        <end position="92"/>
    </location>
</feature>
<feature type="transmembrane region" description="Helical" evidence="2">
    <location>
        <begin position="104"/>
        <end position="121"/>
    </location>
</feature>
<dbReference type="Proteomes" id="UP001271249">
    <property type="component" value="Unassembled WGS sequence"/>
</dbReference>
<keyword evidence="2" id="KW-0812">Transmembrane</keyword>
<reference evidence="3 4" key="1">
    <citation type="submission" date="2023-08" db="EMBL/GenBank/DDBJ databases">
        <title>Implementing the SeqCode for naming new Mesorhizobium species isolated from Vachellia karroo root nodules.</title>
        <authorList>
            <person name="Van Lill M."/>
        </authorList>
    </citation>
    <scope>NUCLEOTIDE SEQUENCE [LARGE SCALE GENOMIC DNA]</scope>
    <source>
        <strain evidence="3 4">VK22B</strain>
    </source>
</reference>
<feature type="region of interest" description="Disordered" evidence="1">
    <location>
        <begin position="211"/>
        <end position="231"/>
    </location>
</feature>
<gene>
    <name evidence="3" type="ORF">RFN29_12965</name>
</gene>
<accession>A0ABU4YZW5</accession>
<feature type="transmembrane region" description="Helical" evidence="2">
    <location>
        <begin position="185"/>
        <end position="207"/>
    </location>
</feature>
<evidence type="ECO:0000256" key="2">
    <source>
        <dbReference type="SAM" id="Phobius"/>
    </source>
</evidence>
<feature type="transmembrane region" description="Helical" evidence="2">
    <location>
        <begin position="152"/>
        <end position="173"/>
    </location>
</feature>
<keyword evidence="2" id="KW-0472">Membrane</keyword>
<keyword evidence="4" id="KW-1185">Reference proteome</keyword>
<feature type="transmembrane region" description="Helical" evidence="2">
    <location>
        <begin position="128"/>
        <end position="146"/>
    </location>
</feature>
<dbReference type="EMBL" id="JAVIJC010000011">
    <property type="protein sequence ID" value="MDX8492490.1"/>
    <property type="molecule type" value="Genomic_DNA"/>
</dbReference>
<evidence type="ECO:0000313" key="3">
    <source>
        <dbReference type="EMBL" id="MDX8492490.1"/>
    </source>
</evidence>
<sequence>MATVHLSLPQSLAIALFASVPALVLASQFIPHDFSFPEMGALFTLSVYDVALALIGLSLNAALIPDNRLSWPLIALFLCALLPAATFTENLLELLRRIEMDSNLYTLPPAAVILTGIGFWAPHRLRAMSCAASAVLLGLTLGLFVGLEDLAISSFIAGSVASALWCLIAPGVLARHFVPIRWLHIAGRIAGSWLVVIGVIVLLSALLPPRQPVSGERDRRPVENDATVPQE</sequence>